<gene>
    <name evidence="5" type="ordered locus">Plabr_2906</name>
</gene>
<dbReference type="RefSeq" id="WP_013629227.1">
    <property type="nucleotide sequence ID" value="NC_015174.1"/>
</dbReference>
<dbReference type="Gene3D" id="3.50.50.60">
    <property type="entry name" value="FAD/NAD(P)-binding domain"/>
    <property type="match status" value="1"/>
</dbReference>
<dbReference type="STRING" id="756272.Plabr_2906"/>
<accession>F0SFP5</accession>
<dbReference type="OrthoDB" id="9767561at2"/>
<evidence type="ECO:0000256" key="1">
    <source>
        <dbReference type="ARBA" id="ARBA00001974"/>
    </source>
</evidence>
<dbReference type="InterPro" id="IPR001613">
    <property type="entry name" value="Flavin_amine_oxidase"/>
</dbReference>
<proteinExistence type="predicted"/>
<evidence type="ECO:0000313" key="6">
    <source>
        <dbReference type="Proteomes" id="UP000006860"/>
    </source>
</evidence>
<reference evidence="6" key="1">
    <citation type="submission" date="2011-02" db="EMBL/GenBank/DDBJ databases">
        <title>The complete genome of Planctomyces brasiliensis DSM 5305.</title>
        <authorList>
            <person name="Lucas S."/>
            <person name="Copeland A."/>
            <person name="Lapidus A."/>
            <person name="Bruce D."/>
            <person name="Goodwin L."/>
            <person name="Pitluck S."/>
            <person name="Kyrpides N."/>
            <person name="Mavromatis K."/>
            <person name="Pagani I."/>
            <person name="Ivanova N."/>
            <person name="Ovchinnikova G."/>
            <person name="Lu M."/>
            <person name="Detter J.C."/>
            <person name="Han C."/>
            <person name="Land M."/>
            <person name="Hauser L."/>
            <person name="Markowitz V."/>
            <person name="Cheng J.-F."/>
            <person name="Hugenholtz P."/>
            <person name="Woyke T."/>
            <person name="Wu D."/>
            <person name="Tindall B."/>
            <person name="Pomrenke H.G."/>
            <person name="Brambilla E."/>
            <person name="Klenk H.-P."/>
            <person name="Eisen J.A."/>
        </authorList>
    </citation>
    <scope>NUCLEOTIDE SEQUENCE [LARGE SCALE GENOMIC DNA]</scope>
    <source>
        <strain evidence="6">ATCC 49424 / DSM 5305 / JCM 21570 / NBRC 103401 / IFAM 1448</strain>
    </source>
</reference>
<keyword evidence="2" id="KW-0560">Oxidoreductase</keyword>
<dbReference type="KEGG" id="pbs:Plabr_2906"/>
<dbReference type="PANTHER" id="PTHR42841">
    <property type="entry name" value="AMINE OXIDASE"/>
    <property type="match status" value="1"/>
</dbReference>
<dbReference type="HOGENOM" id="CLU_039679_0_0_0"/>
<dbReference type="SUPFAM" id="SSF51905">
    <property type="entry name" value="FAD/NAD(P)-binding domain"/>
    <property type="match status" value="1"/>
</dbReference>
<keyword evidence="6" id="KW-1185">Reference proteome</keyword>
<evidence type="ECO:0000259" key="4">
    <source>
        <dbReference type="Pfam" id="PF01593"/>
    </source>
</evidence>
<dbReference type="AlphaFoldDB" id="F0SFP5"/>
<dbReference type="Proteomes" id="UP000006860">
    <property type="component" value="Chromosome"/>
</dbReference>
<feature type="binding site" evidence="3">
    <location>
        <begin position="39"/>
        <end position="40"/>
    </location>
    <ligand>
        <name>FAD</name>
        <dbReference type="ChEBI" id="CHEBI:57692"/>
    </ligand>
</feature>
<protein>
    <submittedName>
        <fullName evidence="5">Amine oxidase</fullName>
    </submittedName>
</protein>
<feature type="binding site" evidence="3">
    <location>
        <position position="230"/>
    </location>
    <ligand>
        <name>FAD</name>
        <dbReference type="ChEBI" id="CHEBI:57692"/>
    </ligand>
</feature>
<evidence type="ECO:0000256" key="2">
    <source>
        <dbReference type="ARBA" id="ARBA00023002"/>
    </source>
</evidence>
<dbReference type="EMBL" id="CP002546">
    <property type="protein sequence ID" value="ADY60505.1"/>
    <property type="molecule type" value="Genomic_DNA"/>
</dbReference>
<dbReference type="PRINTS" id="PR00757">
    <property type="entry name" value="AMINEOXDASEF"/>
</dbReference>
<organism evidence="5 6">
    <name type="scientific">Rubinisphaera brasiliensis (strain ATCC 49424 / DSM 5305 / JCM 21570 / IAM 15109 / NBRC 103401 / IFAM 1448)</name>
    <name type="common">Planctomyces brasiliensis</name>
    <dbReference type="NCBI Taxonomy" id="756272"/>
    <lineage>
        <taxon>Bacteria</taxon>
        <taxon>Pseudomonadati</taxon>
        <taxon>Planctomycetota</taxon>
        <taxon>Planctomycetia</taxon>
        <taxon>Planctomycetales</taxon>
        <taxon>Planctomycetaceae</taxon>
        <taxon>Rubinisphaera</taxon>
    </lineage>
</organism>
<dbReference type="eggNOG" id="COG1232">
    <property type="taxonomic scope" value="Bacteria"/>
</dbReference>
<name>F0SFP5_RUBBR</name>
<evidence type="ECO:0000256" key="3">
    <source>
        <dbReference type="PIRSR" id="PIRSR601613-1"/>
    </source>
</evidence>
<evidence type="ECO:0000313" key="5">
    <source>
        <dbReference type="EMBL" id="ADY60505.1"/>
    </source>
</evidence>
<dbReference type="InterPro" id="IPR036188">
    <property type="entry name" value="FAD/NAD-bd_sf"/>
</dbReference>
<dbReference type="Pfam" id="PF01593">
    <property type="entry name" value="Amino_oxidase"/>
    <property type="match status" value="1"/>
</dbReference>
<sequence>MLSGEDSPAKPVIIVGAGLAGLACGMKLHEAGIPFRILEASDAVGGRVRTDDKDGFLLDRGFQVLLTAYPAAQELLDFNALDLRTFEPGAEIWTGRSFECISDPFRRPGSIWQTARARVGSVLDKLRIGQLRFDVMRSSVSSLFERDETTSRQALRQYGFSDELIETFFRPFFGGIFLEKDLTTSSRMLQFVYRMFSQGEAALPAGGMGEIPRQMASRLPSGTITLNTAVASFDKNRVTLGDGTTIEHDGIVLAVEEPALRKFLPDWPDRGPRPAVRCLYFSASKSPVKRNVLVLNGAGQGLVNNIAVPSQLSDRYAPAGKSLVSVSVVASDSKQSNSELAEAVQHELKSWFGADVQDWTLIAGYNIPDALPKQLSIPLALPQSVAIPSYLTLAGDYMLHGSQQGALESGSRAAEEIVSRHTVSAAG</sequence>
<feature type="domain" description="Amine oxidase" evidence="4">
    <location>
        <begin position="19"/>
        <end position="417"/>
    </location>
</feature>
<comment type="cofactor">
    <cofactor evidence="1">
        <name>FAD</name>
        <dbReference type="ChEBI" id="CHEBI:57692"/>
    </cofactor>
</comment>
<dbReference type="InterPro" id="IPR002937">
    <property type="entry name" value="Amino_oxidase"/>
</dbReference>
<dbReference type="GO" id="GO:0016491">
    <property type="term" value="F:oxidoreductase activity"/>
    <property type="evidence" value="ECO:0007669"/>
    <property type="project" value="UniProtKB-KW"/>
</dbReference>